<dbReference type="Proteomes" id="UP000189475">
    <property type="component" value="Unassembled WGS sequence"/>
</dbReference>
<dbReference type="OrthoDB" id="6238348at2"/>
<dbReference type="EMBL" id="FUFT01000005">
    <property type="protein sequence ID" value="SJL84264.1"/>
    <property type="molecule type" value="Genomic_DNA"/>
</dbReference>
<dbReference type="STRING" id="1918946.VPAL9027_02246"/>
<dbReference type="RefSeq" id="WP_077314637.1">
    <property type="nucleotide sequence ID" value="NZ_AP024888.1"/>
</dbReference>
<proteinExistence type="predicted"/>
<sequence length="98" mass="11255">MANKPDRITAMHDIIEAVKAEFPLYQADTFVCGPDNECQGCPKKLMELVDTELSYWEHAISCGITPTFDELRRFGKMCKNVRRGLVKNQRIPAKSHHY</sequence>
<evidence type="ECO:0000313" key="2">
    <source>
        <dbReference type="Proteomes" id="UP000189475"/>
    </source>
</evidence>
<gene>
    <name evidence="1" type="ORF">VPAL9027_02246</name>
</gene>
<organism evidence="1 2">
    <name type="scientific">Vibrio palustris</name>
    <dbReference type="NCBI Taxonomy" id="1918946"/>
    <lineage>
        <taxon>Bacteria</taxon>
        <taxon>Pseudomonadati</taxon>
        <taxon>Pseudomonadota</taxon>
        <taxon>Gammaproteobacteria</taxon>
        <taxon>Vibrionales</taxon>
        <taxon>Vibrionaceae</taxon>
        <taxon>Vibrio</taxon>
    </lineage>
</organism>
<dbReference type="AlphaFoldDB" id="A0A1R4B5Q9"/>
<name>A0A1R4B5Q9_9VIBR</name>
<keyword evidence="2" id="KW-1185">Reference proteome</keyword>
<evidence type="ECO:0000313" key="1">
    <source>
        <dbReference type="EMBL" id="SJL84264.1"/>
    </source>
</evidence>
<reference evidence="1 2" key="1">
    <citation type="submission" date="2017-02" db="EMBL/GenBank/DDBJ databases">
        <authorList>
            <person name="Peterson S.W."/>
        </authorList>
    </citation>
    <scope>NUCLEOTIDE SEQUENCE [LARGE SCALE GENOMIC DNA]</scope>
    <source>
        <strain evidence="1 2">CECT 9027</strain>
    </source>
</reference>
<protein>
    <submittedName>
        <fullName evidence="1">Uncharacterized protein</fullName>
    </submittedName>
</protein>
<accession>A0A1R4B5Q9</accession>